<dbReference type="AlphaFoldDB" id="A0A5J4SUW1"/>
<sequence length="285" mass="33146">MPESEERESNVEESIDLIIRIAQRVIEIQRTQDNKNDPTLAHNFQASQMIPSSEPTLPTLATNSKSELPSMLGKIYPPIYRNELQPSTVVQITQTATSRHLQRPQEFAEILELLKVQEQTDKETDLDFSRLIQTHKTVDKQIFNSLRYRYRSNFETELWKFKLLRKNAWKLQFIKQKQSSEEQIQYCDRLIQSLAALQSTLLCTIQAYMQQKNAGMQQFHAYKIHLWANDDAQSVREQCNLSGSDKDIVSFGRQKASEVLCQKTEDIIVINEPKKIAENLVILFK</sequence>
<protein>
    <submittedName>
        <fullName evidence="1">Uncharacterized protein</fullName>
    </submittedName>
</protein>
<evidence type="ECO:0000313" key="2">
    <source>
        <dbReference type="Proteomes" id="UP000324800"/>
    </source>
</evidence>
<gene>
    <name evidence="1" type="ORF">EZS28_051922</name>
</gene>
<accession>A0A5J4SUW1</accession>
<dbReference type="EMBL" id="SNRW01039791">
    <property type="protein sequence ID" value="KAA6349698.1"/>
    <property type="molecule type" value="Genomic_DNA"/>
</dbReference>
<dbReference type="Proteomes" id="UP000324800">
    <property type="component" value="Unassembled WGS sequence"/>
</dbReference>
<proteinExistence type="predicted"/>
<feature type="non-terminal residue" evidence="1">
    <location>
        <position position="285"/>
    </location>
</feature>
<organism evidence="1 2">
    <name type="scientific">Streblomastix strix</name>
    <dbReference type="NCBI Taxonomy" id="222440"/>
    <lineage>
        <taxon>Eukaryota</taxon>
        <taxon>Metamonada</taxon>
        <taxon>Preaxostyla</taxon>
        <taxon>Oxymonadida</taxon>
        <taxon>Streblomastigidae</taxon>
        <taxon>Streblomastix</taxon>
    </lineage>
</organism>
<name>A0A5J4SUW1_9EUKA</name>
<evidence type="ECO:0000313" key="1">
    <source>
        <dbReference type="EMBL" id="KAA6349698.1"/>
    </source>
</evidence>
<comment type="caution">
    <text evidence="1">The sequence shown here is derived from an EMBL/GenBank/DDBJ whole genome shotgun (WGS) entry which is preliminary data.</text>
</comment>
<reference evidence="1 2" key="1">
    <citation type="submission" date="2019-03" db="EMBL/GenBank/DDBJ databases">
        <title>Single cell metagenomics reveals metabolic interactions within the superorganism composed of flagellate Streblomastix strix and complex community of Bacteroidetes bacteria on its surface.</title>
        <authorList>
            <person name="Treitli S.C."/>
            <person name="Kolisko M."/>
            <person name="Husnik F."/>
            <person name="Keeling P."/>
            <person name="Hampl V."/>
        </authorList>
    </citation>
    <scope>NUCLEOTIDE SEQUENCE [LARGE SCALE GENOMIC DNA]</scope>
    <source>
        <strain evidence="1">ST1C</strain>
    </source>
</reference>